<proteinExistence type="predicted"/>
<reference evidence="1 2" key="1">
    <citation type="submission" date="2024-11" db="EMBL/GenBank/DDBJ databases">
        <title>Chromosome-level genome assembly of the freshwater bivalve Anodonta woodiana.</title>
        <authorList>
            <person name="Chen X."/>
        </authorList>
    </citation>
    <scope>NUCLEOTIDE SEQUENCE [LARGE SCALE GENOMIC DNA]</scope>
    <source>
        <strain evidence="1">MN2024</strain>
        <tissue evidence="1">Gills</tissue>
    </source>
</reference>
<name>A0ABD3V0U4_SINWO</name>
<evidence type="ECO:0008006" key="3">
    <source>
        <dbReference type="Google" id="ProtNLM"/>
    </source>
</evidence>
<organism evidence="1 2">
    <name type="scientific">Sinanodonta woodiana</name>
    <name type="common">Chinese pond mussel</name>
    <name type="synonym">Anodonta woodiana</name>
    <dbReference type="NCBI Taxonomy" id="1069815"/>
    <lineage>
        <taxon>Eukaryota</taxon>
        <taxon>Metazoa</taxon>
        <taxon>Spiralia</taxon>
        <taxon>Lophotrochozoa</taxon>
        <taxon>Mollusca</taxon>
        <taxon>Bivalvia</taxon>
        <taxon>Autobranchia</taxon>
        <taxon>Heteroconchia</taxon>
        <taxon>Palaeoheterodonta</taxon>
        <taxon>Unionida</taxon>
        <taxon>Unionoidea</taxon>
        <taxon>Unionidae</taxon>
        <taxon>Unioninae</taxon>
        <taxon>Sinanodonta</taxon>
    </lineage>
</organism>
<dbReference type="Proteomes" id="UP001634394">
    <property type="component" value="Unassembled WGS sequence"/>
</dbReference>
<keyword evidence="2" id="KW-1185">Reference proteome</keyword>
<gene>
    <name evidence="1" type="ORF">ACJMK2_014470</name>
</gene>
<dbReference type="SUPFAM" id="SSF56399">
    <property type="entry name" value="ADP-ribosylation"/>
    <property type="match status" value="1"/>
</dbReference>
<accession>A0ABD3V0U4</accession>
<evidence type="ECO:0000313" key="2">
    <source>
        <dbReference type="Proteomes" id="UP001634394"/>
    </source>
</evidence>
<protein>
    <recommendedName>
        <fullName evidence="3">NAD(+)--protein-arginine ADP-ribosyltransferase</fullName>
    </recommendedName>
</protein>
<dbReference type="AlphaFoldDB" id="A0ABD3V0U4"/>
<comment type="caution">
    <text evidence="1">The sequence shown here is derived from an EMBL/GenBank/DDBJ whole genome shotgun (WGS) entry which is preliminary data.</text>
</comment>
<sequence>MKEINGLLLAAKTGKWNDVWRILGTPENPIRAYLINSIPENRRWGVLHQAVYWKDPFVIQNVLKFRACDSRIKAKECTSEVGKTSRMNAIAIAQAYGYKEGEKLLLQHVCNFNEKDEEIDTFQPWHIDIEQMGYGLIAITLAAYKNTFHPKTIDPRKSILSVLGDIFNDLNTSENRWKEIREKMCDSLYVVSEASVEQLKKCTSRQHFYETIIKVYTEESTYLYTYVNTALRKQQESDYKPSAADLAMGPYVVMYQILLVFWRQLKRENVTTYRKMLLTGKDMEKYQVGVKFTWLSFVSSSVERKMALPFPTCAGVTGECSITFTIENTAGSMYQPRDIEKYAMYSEKERVYPAGAKFEVTNRLRRNEDTYVTLKLLSS</sequence>
<dbReference type="Gene3D" id="3.90.176.10">
    <property type="entry name" value="Toxin ADP-ribosyltransferase, Chain A, domain 1"/>
    <property type="match status" value="1"/>
</dbReference>
<dbReference type="EMBL" id="JBJQND010000014">
    <property type="protein sequence ID" value="KAL3855254.1"/>
    <property type="molecule type" value="Genomic_DNA"/>
</dbReference>
<evidence type="ECO:0000313" key="1">
    <source>
        <dbReference type="EMBL" id="KAL3855254.1"/>
    </source>
</evidence>